<evidence type="ECO:0000256" key="15">
    <source>
        <dbReference type="ARBA" id="ARBA00022840"/>
    </source>
</evidence>
<dbReference type="Gene3D" id="3.80.10.10">
    <property type="entry name" value="Ribonuclease Inhibitor"/>
    <property type="match status" value="3"/>
</dbReference>
<name>A0AA38ZI50_VITRO</name>
<proteinExistence type="inferred from homology"/>
<evidence type="ECO:0000256" key="8">
    <source>
        <dbReference type="ARBA" id="ARBA00022614"/>
    </source>
</evidence>
<keyword evidence="26" id="KW-1185">Reference proteome</keyword>
<keyword evidence="11 23" id="KW-0732">Signal</keyword>
<reference evidence="25 26" key="1">
    <citation type="journal article" date="2023" name="BMC Biotechnol.">
        <title>Vitis rotundifolia cv Carlos genome sequencing.</title>
        <authorList>
            <person name="Huff M."/>
            <person name="Hulse-Kemp A."/>
            <person name="Scheffler B."/>
            <person name="Youngblood R."/>
            <person name="Simpson S."/>
            <person name="Babiker E."/>
            <person name="Staton M."/>
        </authorList>
    </citation>
    <scope>NUCLEOTIDE SEQUENCE [LARGE SCALE GENOMIC DNA]</scope>
    <source>
        <tissue evidence="25">Leaf</tissue>
    </source>
</reference>
<comment type="caution">
    <text evidence="25">The sequence shown here is derived from an EMBL/GenBank/DDBJ whole genome shotgun (WGS) entry which is preliminary data.</text>
</comment>
<accession>A0AA38ZI50</accession>
<evidence type="ECO:0000256" key="1">
    <source>
        <dbReference type="ARBA" id="ARBA00004162"/>
    </source>
</evidence>
<comment type="catalytic activity">
    <reaction evidence="20">
        <text>L-threonyl-[protein] + ATP = O-phospho-L-threonyl-[protein] + ADP + H(+)</text>
        <dbReference type="Rhea" id="RHEA:46608"/>
        <dbReference type="Rhea" id="RHEA-COMP:11060"/>
        <dbReference type="Rhea" id="RHEA-COMP:11605"/>
        <dbReference type="ChEBI" id="CHEBI:15378"/>
        <dbReference type="ChEBI" id="CHEBI:30013"/>
        <dbReference type="ChEBI" id="CHEBI:30616"/>
        <dbReference type="ChEBI" id="CHEBI:61977"/>
        <dbReference type="ChEBI" id="CHEBI:456216"/>
        <dbReference type="EC" id="2.7.11.1"/>
    </reaction>
</comment>
<dbReference type="GO" id="GO:0005886">
    <property type="term" value="C:plasma membrane"/>
    <property type="evidence" value="ECO:0007669"/>
    <property type="project" value="UniProtKB-SubCell"/>
</dbReference>
<dbReference type="SUPFAM" id="SSF52047">
    <property type="entry name" value="RNI-like"/>
    <property type="match status" value="1"/>
</dbReference>
<evidence type="ECO:0000256" key="21">
    <source>
        <dbReference type="ARBA" id="ARBA00048679"/>
    </source>
</evidence>
<dbReference type="Pfam" id="PF13855">
    <property type="entry name" value="LRR_8"/>
    <property type="match status" value="2"/>
</dbReference>
<evidence type="ECO:0000256" key="12">
    <source>
        <dbReference type="ARBA" id="ARBA00022737"/>
    </source>
</evidence>
<evidence type="ECO:0000256" key="16">
    <source>
        <dbReference type="ARBA" id="ARBA00022989"/>
    </source>
</evidence>
<dbReference type="InterPro" id="IPR003591">
    <property type="entry name" value="Leu-rich_rpt_typical-subtyp"/>
</dbReference>
<keyword evidence="18" id="KW-0675">Receptor</keyword>
<dbReference type="FunFam" id="3.80.10.10:FF:000101">
    <property type="entry name" value="LRR receptor-like serine/threonine-protein kinase ERECTA"/>
    <property type="match status" value="1"/>
</dbReference>
<dbReference type="FunFam" id="3.80.10.10:FF:000041">
    <property type="entry name" value="LRR receptor-like serine/threonine-protein kinase ERECTA"/>
    <property type="match status" value="1"/>
</dbReference>
<feature type="domain" description="Protein kinase" evidence="24">
    <location>
        <begin position="637"/>
        <end position="918"/>
    </location>
</feature>
<dbReference type="Pfam" id="PF08263">
    <property type="entry name" value="LRRNT_2"/>
    <property type="match status" value="1"/>
</dbReference>
<evidence type="ECO:0000256" key="7">
    <source>
        <dbReference type="ARBA" id="ARBA00022553"/>
    </source>
</evidence>
<dbReference type="PROSITE" id="PS51450">
    <property type="entry name" value="LRR"/>
    <property type="match status" value="1"/>
</dbReference>
<evidence type="ECO:0000313" key="26">
    <source>
        <dbReference type="Proteomes" id="UP001168098"/>
    </source>
</evidence>
<dbReference type="Pfam" id="PF00069">
    <property type="entry name" value="Pkinase"/>
    <property type="match status" value="1"/>
</dbReference>
<dbReference type="Gene3D" id="3.30.200.20">
    <property type="entry name" value="Phosphorylase Kinase, domain 1"/>
    <property type="match status" value="1"/>
</dbReference>
<keyword evidence="12" id="KW-0677">Repeat</keyword>
<dbReference type="GO" id="GO:0004674">
    <property type="term" value="F:protein serine/threonine kinase activity"/>
    <property type="evidence" value="ECO:0007669"/>
    <property type="project" value="UniProtKB-KW"/>
</dbReference>
<dbReference type="Proteomes" id="UP001168098">
    <property type="component" value="Unassembled WGS sequence"/>
</dbReference>
<evidence type="ECO:0000256" key="19">
    <source>
        <dbReference type="ARBA" id="ARBA00023180"/>
    </source>
</evidence>
<evidence type="ECO:0000256" key="13">
    <source>
        <dbReference type="ARBA" id="ARBA00022741"/>
    </source>
</evidence>
<dbReference type="PANTHER" id="PTHR45974">
    <property type="entry name" value="RECEPTOR-LIKE PROTEIN 55"/>
    <property type="match status" value="1"/>
</dbReference>
<dbReference type="SUPFAM" id="SSF52058">
    <property type="entry name" value="L domain-like"/>
    <property type="match status" value="1"/>
</dbReference>
<dbReference type="InterPro" id="IPR011009">
    <property type="entry name" value="Kinase-like_dom_sf"/>
</dbReference>
<keyword evidence="6" id="KW-0723">Serine/threonine-protein kinase</keyword>
<evidence type="ECO:0000259" key="24">
    <source>
        <dbReference type="PROSITE" id="PS50011"/>
    </source>
</evidence>
<keyword evidence="10" id="KW-0812">Transmembrane</keyword>
<keyword evidence="19" id="KW-0325">Glycoprotein</keyword>
<evidence type="ECO:0000256" key="11">
    <source>
        <dbReference type="ARBA" id="ARBA00022729"/>
    </source>
</evidence>
<evidence type="ECO:0000256" key="3">
    <source>
        <dbReference type="ARBA" id="ARBA00008684"/>
    </source>
</evidence>
<evidence type="ECO:0000256" key="4">
    <source>
        <dbReference type="ARBA" id="ARBA00012513"/>
    </source>
</evidence>
<dbReference type="InterPro" id="IPR013210">
    <property type="entry name" value="LRR_N_plant-typ"/>
</dbReference>
<dbReference type="InterPro" id="IPR032675">
    <property type="entry name" value="LRR_dom_sf"/>
</dbReference>
<feature type="signal peptide" evidence="23">
    <location>
        <begin position="1"/>
        <end position="22"/>
    </location>
</feature>
<keyword evidence="9" id="KW-0808">Transferase</keyword>
<dbReference type="FunFam" id="1.10.510.10:FF:000358">
    <property type="entry name" value="Putative leucine-rich repeat receptor-like serine/threonine-protein kinase"/>
    <property type="match status" value="1"/>
</dbReference>
<evidence type="ECO:0000256" key="10">
    <source>
        <dbReference type="ARBA" id="ARBA00022692"/>
    </source>
</evidence>
<keyword evidence="5" id="KW-1003">Cell membrane</keyword>
<evidence type="ECO:0000256" key="22">
    <source>
        <dbReference type="PROSITE-ProRule" id="PRU10141"/>
    </source>
</evidence>
<evidence type="ECO:0000256" key="18">
    <source>
        <dbReference type="ARBA" id="ARBA00023170"/>
    </source>
</evidence>
<keyword evidence="14" id="KW-0418">Kinase</keyword>
<dbReference type="FunFam" id="3.30.200.20:FF:000661">
    <property type="entry name" value="Serine-threonine protein kinase plant-type"/>
    <property type="match status" value="1"/>
</dbReference>
<evidence type="ECO:0000256" key="20">
    <source>
        <dbReference type="ARBA" id="ARBA00047899"/>
    </source>
</evidence>
<evidence type="ECO:0000256" key="2">
    <source>
        <dbReference type="ARBA" id="ARBA00004479"/>
    </source>
</evidence>
<keyword evidence="16" id="KW-1133">Transmembrane helix</keyword>
<dbReference type="SUPFAM" id="SSF56112">
    <property type="entry name" value="Protein kinase-like (PK-like)"/>
    <property type="match status" value="1"/>
</dbReference>
<keyword evidence="7" id="KW-0597">Phosphoprotein</keyword>
<keyword evidence="17" id="KW-0472">Membrane</keyword>
<dbReference type="EMBL" id="JARBHA010000011">
    <property type="protein sequence ID" value="KAJ9689521.1"/>
    <property type="molecule type" value="Genomic_DNA"/>
</dbReference>
<feature type="binding site" evidence="22">
    <location>
        <position position="665"/>
    </location>
    <ligand>
        <name>ATP</name>
        <dbReference type="ChEBI" id="CHEBI:30616"/>
    </ligand>
</feature>
<evidence type="ECO:0000256" key="17">
    <source>
        <dbReference type="ARBA" id="ARBA00023136"/>
    </source>
</evidence>
<dbReference type="AlphaFoldDB" id="A0AA38ZI50"/>
<dbReference type="SMART" id="SM00220">
    <property type="entry name" value="S_TKc"/>
    <property type="match status" value="1"/>
</dbReference>
<dbReference type="PROSITE" id="PS50011">
    <property type="entry name" value="PROTEIN_KINASE_DOM"/>
    <property type="match status" value="1"/>
</dbReference>
<evidence type="ECO:0000256" key="14">
    <source>
        <dbReference type="ARBA" id="ARBA00022777"/>
    </source>
</evidence>
<feature type="chain" id="PRO_5041449976" description="non-specific serine/threonine protein kinase" evidence="23">
    <location>
        <begin position="23"/>
        <end position="918"/>
    </location>
</feature>
<dbReference type="Gene3D" id="1.10.510.10">
    <property type="entry name" value="Transferase(Phosphotransferase) domain 1"/>
    <property type="match status" value="1"/>
</dbReference>
<keyword evidence="8" id="KW-0433">Leucine-rich repeat</keyword>
<protein>
    <recommendedName>
        <fullName evidence="4">non-specific serine/threonine protein kinase</fullName>
        <ecNumber evidence="4">2.7.11.1</ecNumber>
    </recommendedName>
</protein>
<sequence length="918" mass="101256">MSVERLFMESLVGVLLVHSCLAISSSNVTDLSALLAFKSEIKLDPNNILGSNWTEAENFCNWVGVSCSSRRQRVTVLSLGHMGLQGTISPYVGNLSFLVGLDLRNNSFYGHLIPEISHLNRLKGLILQFNMLEGLIPESMQHCQKLQVISLAQNEFTGVIPNWLSNLPSLRTLFLGRNNLTGTIPPSLGNNSKLEWLGLEENHLHGTIPNEIGNLQNLMEIEFFGNNFTGLIPLTIFNVSTLELILLEQNSLSGTLPSTLGLLLPNLKIFALGGNKLSGVIPLYLSNCSQLIFLDLGVNRFTGEVPRNIGHSEQLQTLYLRENQLTGSIPRGIGSLTNLTMLALSNNNLSGAIPSTIKGMKSLQRLYLDGNQLKESIPNEICLLRNLGEMSLRNNKLSGSIPSCIENLSHLQIMLLDSNSLSSSIPSNLWSLENLWFLNLSFNSLGGSLHANMRSMKMLETMDLSRNRISGDIPTILGAFESLSSLNLSGNLFWGSIPESLGELITLGYMDLSHNNLSGSIPKSLVALSHLRHLNLSFNKLSGEIPRDGCFANFTAASFLENQALCGVISPKNQKNKILFKIFLPCIASMPILMALVLLTIKYQQSKVETLNTVDVSPAVEHRMISYQELRHATNDFSEAGILGVGSFGSVFKGLLSEGTLVAVKVLNLQLEGAFKSFDAECKVLARVRHRNLVKVITSCSNPELRALVLQYMPNGSLEKWLYSFNYSLSFFQRVSIMVDVALALEYLHHGQSEPVVHCDLKPSNVLLDDEMVAHVGDFGIAKILAANKTVTHTKTLGTLGYIAPEYGLEGRVSSRGDIYSYGIMMLETVTRKKPMDVMFSEEMSLRQWVKATIPNKIMEVVDENLPRNQDGGGAIATQEKLLAIMELGLECSRELPEDRMDIKEVVVKLNKIKSQLL</sequence>
<organism evidence="25 26">
    <name type="scientific">Vitis rotundifolia</name>
    <name type="common">Muscadine grape</name>
    <dbReference type="NCBI Taxonomy" id="103349"/>
    <lineage>
        <taxon>Eukaryota</taxon>
        <taxon>Viridiplantae</taxon>
        <taxon>Streptophyta</taxon>
        <taxon>Embryophyta</taxon>
        <taxon>Tracheophyta</taxon>
        <taxon>Spermatophyta</taxon>
        <taxon>Magnoliopsida</taxon>
        <taxon>eudicotyledons</taxon>
        <taxon>Gunneridae</taxon>
        <taxon>Pentapetalae</taxon>
        <taxon>rosids</taxon>
        <taxon>Vitales</taxon>
        <taxon>Vitaceae</taxon>
        <taxon>Viteae</taxon>
        <taxon>Vitis</taxon>
    </lineage>
</organism>
<dbReference type="PANTHER" id="PTHR45974:SF29">
    <property type="entry name" value="PROTEIN KINASE DOMAIN-CONTAINING PROTEIN"/>
    <property type="match status" value="1"/>
</dbReference>
<dbReference type="InterPro" id="IPR000719">
    <property type="entry name" value="Prot_kinase_dom"/>
</dbReference>
<evidence type="ECO:0000256" key="23">
    <source>
        <dbReference type="SAM" id="SignalP"/>
    </source>
</evidence>
<evidence type="ECO:0000256" key="9">
    <source>
        <dbReference type="ARBA" id="ARBA00022679"/>
    </source>
</evidence>
<dbReference type="PROSITE" id="PS00108">
    <property type="entry name" value="PROTEIN_KINASE_ST"/>
    <property type="match status" value="1"/>
</dbReference>
<dbReference type="SMART" id="SM00369">
    <property type="entry name" value="LRR_TYP"/>
    <property type="match status" value="8"/>
</dbReference>
<dbReference type="InterPro" id="IPR017441">
    <property type="entry name" value="Protein_kinase_ATP_BS"/>
</dbReference>
<dbReference type="Pfam" id="PF00560">
    <property type="entry name" value="LRR_1"/>
    <property type="match status" value="6"/>
</dbReference>
<comment type="similarity">
    <text evidence="3">Belongs to the protein kinase superfamily. Ser/Thr protein kinase family.</text>
</comment>
<evidence type="ECO:0000313" key="25">
    <source>
        <dbReference type="EMBL" id="KAJ9689521.1"/>
    </source>
</evidence>
<dbReference type="GO" id="GO:0005524">
    <property type="term" value="F:ATP binding"/>
    <property type="evidence" value="ECO:0007669"/>
    <property type="project" value="UniProtKB-UniRule"/>
</dbReference>
<dbReference type="FunFam" id="3.80.10.10:FF:000095">
    <property type="entry name" value="LRR receptor-like serine/threonine-protein kinase GSO1"/>
    <property type="match status" value="1"/>
</dbReference>
<evidence type="ECO:0000256" key="5">
    <source>
        <dbReference type="ARBA" id="ARBA00022475"/>
    </source>
</evidence>
<evidence type="ECO:0000256" key="6">
    <source>
        <dbReference type="ARBA" id="ARBA00022527"/>
    </source>
</evidence>
<dbReference type="InterPro" id="IPR001611">
    <property type="entry name" value="Leu-rich_rpt"/>
</dbReference>
<gene>
    <name evidence="25" type="ORF">PVL29_014954</name>
</gene>
<keyword evidence="13 22" id="KW-0547">Nucleotide-binding</keyword>
<keyword evidence="15 22" id="KW-0067">ATP-binding</keyword>
<dbReference type="InterPro" id="IPR008271">
    <property type="entry name" value="Ser/Thr_kinase_AS"/>
</dbReference>
<dbReference type="PROSITE" id="PS00107">
    <property type="entry name" value="PROTEIN_KINASE_ATP"/>
    <property type="match status" value="1"/>
</dbReference>
<comment type="catalytic activity">
    <reaction evidence="21">
        <text>L-seryl-[protein] + ATP = O-phospho-L-seryl-[protein] + ADP + H(+)</text>
        <dbReference type="Rhea" id="RHEA:17989"/>
        <dbReference type="Rhea" id="RHEA-COMP:9863"/>
        <dbReference type="Rhea" id="RHEA-COMP:11604"/>
        <dbReference type="ChEBI" id="CHEBI:15378"/>
        <dbReference type="ChEBI" id="CHEBI:29999"/>
        <dbReference type="ChEBI" id="CHEBI:30616"/>
        <dbReference type="ChEBI" id="CHEBI:83421"/>
        <dbReference type="ChEBI" id="CHEBI:456216"/>
        <dbReference type="EC" id="2.7.11.1"/>
    </reaction>
</comment>
<comment type="subcellular location">
    <subcellularLocation>
        <location evidence="1">Cell membrane</location>
        <topology evidence="1">Single-pass membrane protein</topology>
    </subcellularLocation>
    <subcellularLocation>
        <location evidence="2">Membrane</location>
        <topology evidence="2">Single-pass type I membrane protein</topology>
    </subcellularLocation>
</comment>
<dbReference type="EC" id="2.7.11.1" evidence="4"/>